<keyword evidence="3 5" id="KW-1133">Transmembrane helix</keyword>
<feature type="transmembrane region" description="Helical" evidence="5">
    <location>
        <begin position="212"/>
        <end position="231"/>
    </location>
</feature>
<feature type="transmembrane region" description="Helical" evidence="5">
    <location>
        <begin position="125"/>
        <end position="143"/>
    </location>
</feature>
<dbReference type="RefSeq" id="WP_099557427.1">
    <property type="nucleotide sequence ID" value="NZ_LT960614.1"/>
</dbReference>
<feature type="domain" description="EamA" evidence="6">
    <location>
        <begin position="7"/>
        <end position="137"/>
    </location>
</feature>
<dbReference type="InterPro" id="IPR000620">
    <property type="entry name" value="EamA_dom"/>
</dbReference>
<evidence type="ECO:0000313" key="7">
    <source>
        <dbReference type="EMBL" id="SON57128.1"/>
    </source>
</evidence>
<dbReference type="InterPro" id="IPR037185">
    <property type="entry name" value="EmrE-like"/>
</dbReference>
<feature type="transmembrane region" description="Helical" evidence="5">
    <location>
        <begin position="65"/>
        <end position="86"/>
    </location>
</feature>
<gene>
    <name evidence="7" type="primary">yedA</name>
    <name evidence="7" type="ORF">HDIA_3587</name>
</gene>
<keyword evidence="8" id="KW-1185">Reference proteome</keyword>
<dbReference type="Proteomes" id="UP000223606">
    <property type="component" value="Chromosome 1"/>
</dbReference>
<keyword evidence="4 5" id="KW-0472">Membrane</keyword>
<feature type="transmembrane region" description="Helical" evidence="5">
    <location>
        <begin position="268"/>
        <end position="286"/>
    </location>
</feature>
<keyword evidence="2 5" id="KW-0812">Transmembrane</keyword>
<dbReference type="AlphaFoldDB" id="A0A2C9DAH3"/>
<feature type="transmembrane region" description="Helical" evidence="5">
    <location>
        <begin position="243"/>
        <end position="262"/>
    </location>
</feature>
<dbReference type="GO" id="GO:0016020">
    <property type="term" value="C:membrane"/>
    <property type="evidence" value="ECO:0007669"/>
    <property type="project" value="UniProtKB-SubCell"/>
</dbReference>
<feature type="domain" description="EamA" evidence="6">
    <location>
        <begin position="151"/>
        <end position="283"/>
    </location>
</feature>
<dbReference type="PANTHER" id="PTHR32322:SF9">
    <property type="entry name" value="AMINO-ACID METABOLITE EFFLUX PUMP-RELATED"/>
    <property type="match status" value="1"/>
</dbReference>
<dbReference type="EMBL" id="LT960614">
    <property type="protein sequence ID" value="SON57128.1"/>
    <property type="molecule type" value="Genomic_DNA"/>
</dbReference>
<sequence length="302" mass="32128">MPSIAWVLLVSLSLLWGGSYLSARVAAPEITPFTLVFLRVGIAALVLNALLAFRRRHLVPNRRNLVNYAGMGLLNNVIPFALIFFGTRHIGAGLASILNAATPIFTVLVFHILTDEKLKPLKTVGVVLGFSGVAVMIGLSALGNLGADVLAEIACIGATISYAFSSLWSRRFKGEDPVTTATGQLTASTILTLPLMIFVEAPWTLPAPSGEAVAAVLFLALLATAFAYILFFRIVEVAGASNVMLVTFLVPVSAILLGWIVLDETLEPRHWAGMAMIMAGLAAIDGRLFRRASMRAPAGDEG</sequence>
<dbReference type="Gene3D" id="1.10.3730.20">
    <property type="match status" value="1"/>
</dbReference>
<evidence type="ECO:0000256" key="1">
    <source>
        <dbReference type="ARBA" id="ARBA00004141"/>
    </source>
</evidence>
<evidence type="ECO:0000259" key="6">
    <source>
        <dbReference type="Pfam" id="PF00892"/>
    </source>
</evidence>
<dbReference type="SUPFAM" id="SSF103481">
    <property type="entry name" value="Multidrug resistance efflux transporter EmrE"/>
    <property type="match status" value="2"/>
</dbReference>
<feature type="transmembrane region" description="Helical" evidence="5">
    <location>
        <begin position="33"/>
        <end position="53"/>
    </location>
</feature>
<comment type="subcellular location">
    <subcellularLocation>
        <location evidence="1">Membrane</location>
        <topology evidence="1">Multi-pass membrane protein</topology>
    </subcellularLocation>
</comment>
<feature type="transmembrane region" description="Helical" evidence="5">
    <location>
        <begin position="149"/>
        <end position="169"/>
    </location>
</feature>
<feature type="transmembrane region" description="Helical" evidence="5">
    <location>
        <begin position="181"/>
        <end position="200"/>
    </location>
</feature>
<dbReference type="PANTHER" id="PTHR32322">
    <property type="entry name" value="INNER MEMBRANE TRANSPORTER"/>
    <property type="match status" value="1"/>
</dbReference>
<dbReference type="InterPro" id="IPR050638">
    <property type="entry name" value="AA-Vitamin_Transporters"/>
</dbReference>
<dbReference type="Pfam" id="PF00892">
    <property type="entry name" value="EamA"/>
    <property type="match status" value="2"/>
</dbReference>
<evidence type="ECO:0000256" key="4">
    <source>
        <dbReference type="ARBA" id="ARBA00023136"/>
    </source>
</evidence>
<proteinExistence type="predicted"/>
<protein>
    <submittedName>
        <fullName evidence="7">Putative inner membrane transporter YedA</fullName>
    </submittedName>
</protein>
<name>A0A2C9DAH3_9HYPH</name>
<dbReference type="OrthoDB" id="9810556at2"/>
<evidence type="ECO:0000256" key="5">
    <source>
        <dbReference type="SAM" id="Phobius"/>
    </source>
</evidence>
<dbReference type="KEGG" id="hdi:HDIA_3587"/>
<organism evidence="7 8">
    <name type="scientific">Hartmannibacter diazotrophicus</name>
    <dbReference type="NCBI Taxonomy" id="1482074"/>
    <lineage>
        <taxon>Bacteria</taxon>
        <taxon>Pseudomonadati</taxon>
        <taxon>Pseudomonadota</taxon>
        <taxon>Alphaproteobacteria</taxon>
        <taxon>Hyphomicrobiales</taxon>
        <taxon>Pleomorphomonadaceae</taxon>
        <taxon>Hartmannibacter</taxon>
    </lineage>
</organism>
<evidence type="ECO:0000256" key="3">
    <source>
        <dbReference type="ARBA" id="ARBA00022989"/>
    </source>
</evidence>
<feature type="transmembrane region" description="Helical" evidence="5">
    <location>
        <begin position="92"/>
        <end position="113"/>
    </location>
</feature>
<evidence type="ECO:0000313" key="8">
    <source>
        <dbReference type="Proteomes" id="UP000223606"/>
    </source>
</evidence>
<accession>A0A2C9DAH3</accession>
<reference evidence="8" key="1">
    <citation type="submission" date="2017-09" db="EMBL/GenBank/DDBJ databases">
        <title>Genome sequence of Nannocystis excedens DSM 71.</title>
        <authorList>
            <person name="Blom J."/>
        </authorList>
    </citation>
    <scope>NUCLEOTIDE SEQUENCE [LARGE SCALE GENOMIC DNA]</scope>
    <source>
        <strain evidence="8">type strain: E19</strain>
    </source>
</reference>
<evidence type="ECO:0000256" key="2">
    <source>
        <dbReference type="ARBA" id="ARBA00022692"/>
    </source>
</evidence>